<dbReference type="Proteomes" id="UP001225356">
    <property type="component" value="Unassembled WGS sequence"/>
</dbReference>
<sequence>MPIQAGTVPWLILDLTELTFCDSTGIAELLWILHRSQETGTRLVLAGASRTLRHMLTTTGLLPYFTMSASVEAALEEGEIQAS</sequence>
<dbReference type="Gene3D" id="3.30.750.24">
    <property type="entry name" value="STAS domain"/>
    <property type="match status" value="1"/>
</dbReference>
<gene>
    <name evidence="2" type="ORF">J2853_006292</name>
</gene>
<dbReference type="InterPro" id="IPR036513">
    <property type="entry name" value="STAS_dom_sf"/>
</dbReference>
<keyword evidence="3" id="KW-1185">Reference proteome</keyword>
<feature type="domain" description="STAS" evidence="1">
    <location>
        <begin position="1"/>
        <end position="78"/>
    </location>
</feature>
<organism evidence="2 3">
    <name type="scientific">Streptosporangium lutulentum</name>
    <dbReference type="NCBI Taxonomy" id="1461250"/>
    <lineage>
        <taxon>Bacteria</taxon>
        <taxon>Bacillati</taxon>
        <taxon>Actinomycetota</taxon>
        <taxon>Actinomycetes</taxon>
        <taxon>Streptosporangiales</taxon>
        <taxon>Streptosporangiaceae</taxon>
        <taxon>Streptosporangium</taxon>
    </lineage>
</organism>
<protein>
    <submittedName>
        <fullName evidence="2">Anti-anti-sigma factor</fullName>
    </submittedName>
</protein>
<reference evidence="2 3" key="1">
    <citation type="submission" date="2023-07" db="EMBL/GenBank/DDBJ databases">
        <title>Sequencing the genomes of 1000 actinobacteria strains.</title>
        <authorList>
            <person name="Klenk H.-P."/>
        </authorList>
    </citation>
    <scope>NUCLEOTIDE SEQUENCE [LARGE SCALE GENOMIC DNA]</scope>
    <source>
        <strain evidence="2 3">DSM 46740</strain>
    </source>
</reference>
<comment type="caution">
    <text evidence="2">The sequence shown here is derived from an EMBL/GenBank/DDBJ whole genome shotgun (WGS) entry which is preliminary data.</text>
</comment>
<accession>A0ABT9QJZ5</accession>
<dbReference type="EMBL" id="JAUSQU010000001">
    <property type="protein sequence ID" value="MDP9847081.1"/>
    <property type="molecule type" value="Genomic_DNA"/>
</dbReference>
<dbReference type="SUPFAM" id="SSF52091">
    <property type="entry name" value="SpoIIaa-like"/>
    <property type="match status" value="1"/>
</dbReference>
<evidence type="ECO:0000313" key="2">
    <source>
        <dbReference type="EMBL" id="MDP9847081.1"/>
    </source>
</evidence>
<name>A0ABT9QJZ5_9ACTN</name>
<dbReference type="Pfam" id="PF01740">
    <property type="entry name" value="STAS"/>
    <property type="match status" value="1"/>
</dbReference>
<proteinExistence type="predicted"/>
<dbReference type="InterPro" id="IPR002645">
    <property type="entry name" value="STAS_dom"/>
</dbReference>
<dbReference type="CDD" id="cd07043">
    <property type="entry name" value="STAS_anti-anti-sigma_factors"/>
    <property type="match status" value="1"/>
</dbReference>
<evidence type="ECO:0000313" key="3">
    <source>
        <dbReference type="Proteomes" id="UP001225356"/>
    </source>
</evidence>
<dbReference type="PROSITE" id="PS50801">
    <property type="entry name" value="STAS"/>
    <property type="match status" value="1"/>
</dbReference>
<evidence type="ECO:0000259" key="1">
    <source>
        <dbReference type="PROSITE" id="PS50801"/>
    </source>
</evidence>